<dbReference type="EMBL" id="JAGKHQ010000006">
    <property type="protein sequence ID" value="KAG7514119.1"/>
    <property type="molecule type" value="Genomic_DNA"/>
</dbReference>
<sequence length="104" mass="11297">MDHRLRLWGAPCHPGVEVILGIIYGCHFISSSQSAARKLPRIDMGVFFRVIGALLDGKLPLDFGTCLKACVGVPVPMVQYVTPQHRAVSLHIAGLPFELKGFSA</sequence>
<proteinExistence type="predicted"/>
<evidence type="ECO:0000313" key="1">
    <source>
        <dbReference type="EMBL" id="KAG7514119.1"/>
    </source>
</evidence>
<protein>
    <submittedName>
        <fullName evidence="1">Uncharacterized protein</fullName>
    </submittedName>
</protein>
<comment type="caution">
    <text evidence="1">The sequence shown here is derived from an EMBL/GenBank/DDBJ whole genome shotgun (WGS) entry which is preliminary data.</text>
</comment>
<name>A0AAV6S9F3_SOLSE</name>
<accession>A0AAV6S9F3</accession>
<gene>
    <name evidence="1" type="ORF">JOB18_025698</name>
</gene>
<keyword evidence="2" id="KW-1185">Reference proteome</keyword>
<dbReference type="AlphaFoldDB" id="A0AAV6S9F3"/>
<evidence type="ECO:0000313" key="2">
    <source>
        <dbReference type="Proteomes" id="UP000693946"/>
    </source>
</evidence>
<organism evidence="1 2">
    <name type="scientific">Solea senegalensis</name>
    <name type="common">Senegalese sole</name>
    <dbReference type="NCBI Taxonomy" id="28829"/>
    <lineage>
        <taxon>Eukaryota</taxon>
        <taxon>Metazoa</taxon>
        <taxon>Chordata</taxon>
        <taxon>Craniata</taxon>
        <taxon>Vertebrata</taxon>
        <taxon>Euteleostomi</taxon>
        <taxon>Actinopterygii</taxon>
        <taxon>Neopterygii</taxon>
        <taxon>Teleostei</taxon>
        <taxon>Neoteleostei</taxon>
        <taxon>Acanthomorphata</taxon>
        <taxon>Carangaria</taxon>
        <taxon>Pleuronectiformes</taxon>
        <taxon>Pleuronectoidei</taxon>
        <taxon>Soleidae</taxon>
        <taxon>Solea</taxon>
    </lineage>
</organism>
<reference evidence="1 2" key="1">
    <citation type="journal article" date="2021" name="Sci. Rep.">
        <title>Chromosome anchoring in Senegalese sole (Solea senegalensis) reveals sex-associated markers and genome rearrangements in flatfish.</title>
        <authorList>
            <person name="Guerrero-Cozar I."/>
            <person name="Gomez-Garrido J."/>
            <person name="Berbel C."/>
            <person name="Martinez-Blanch J.F."/>
            <person name="Alioto T."/>
            <person name="Claros M.G."/>
            <person name="Gagnaire P.A."/>
            <person name="Manchado M."/>
        </authorList>
    </citation>
    <scope>NUCLEOTIDE SEQUENCE [LARGE SCALE GENOMIC DNA]</scope>
    <source>
        <strain evidence="1">Sse05_10M</strain>
    </source>
</reference>
<dbReference type="Proteomes" id="UP000693946">
    <property type="component" value="Linkage Group LG14"/>
</dbReference>